<dbReference type="OMA" id="YIRSWIM"/>
<feature type="compositionally biased region" description="Low complexity" evidence="1">
    <location>
        <begin position="15"/>
        <end position="44"/>
    </location>
</feature>
<feature type="compositionally biased region" description="Pro residues" evidence="1">
    <location>
        <begin position="73"/>
        <end position="85"/>
    </location>
</feature>
<organism evidence="3 4">
    <name type="scientific">Rhodotorula graminis (strain WP1)</name>
    <dbReference type="NCBI Taxonomy" id="578459"/>
    <lineage>
        <taxon>Eukaryota</taxon>
        <taxon>Fungi</taxon>
        <taxon>Dikarya</taxon>
        <taxon>Basidiomycota</taxon>
        <taxon>Pucciniomycotina</taxon>
        <taxon>Microbotryomycetes</taxon>
        <taxon>Sporidiobolales</taxon>
        <taxon>Sporidiobolaceae</taxon>
        <taxon>Rhodotorula</taxon>
    </lineage>
</organism>
<dbReference type="RefSeq" id="XP_018268718.1">
    <property type="nucleotide sequence ID" value="XM_018418000.1"/>
</dbReference>
<name>A0A0N8PZL6_RHOGW</name>
<dbReference type="AlphaFoldDB" id="A0A0N8PZL6"/>
<keyword evidence="2" id="KW-1133">Transmembrane helix</keyword>
<dbReference type="GeneID" id="28978448"/>
<evidence type="ECO:0000256" key="1">
    <source>
        <dbReference type="SAM" id="MobiDB-lite"/>
    </source>
</evidence>
<feature type="compositionally biased region" description="Basic residues" evidence="1">
    <location>
        <begin position="49"/>
        <end position="60"/>
    </location>
</feature>
<evidence type="ECO:0000313" key="4">
    <source>
        <dbReference type="Proteomes" id="UP000053890"/>
    </source>
</evidence>
<keyword evidence="4" id="KW-1185">Reference proteome</keyword>
<proteinExistence type="predicted"/>
<keyword evidence="2" id="KW-0812">Transmembrane</keyword>
<gene>
    <name evidence="3" type="ORF">RHOBADRAFT_55753</name>
</gene>
<dbReference type="Proteomes" id="UP000053890">
    <property type="component" value="Unassembled WGS sequence"/>
</dbReference>
<feature type="region of interest" description="Disordered" evidence="1">
    <location>
        <begin position="1"/>
        <end position="107"/>
    </location>
</feature>
<dbReference type="EMBL" id="KQ474086">
    <property type="protein sequence ID" value="KPV72669.1"/>
    <property type="molecule type" value="Genomic_DNA"/>
</dbReference>
<evidence type="ECO:0000313" key="3">
    <source>
        <dbReference type="EMBL" id="KPV72669.1"/>
    </source>
</evidence>
<feature type="compositionally biased region" description="Basic and acidic residues" evidence="1">
    <location>
        <begin position="89"/>
        <end position="98"/>
    </location>
</feature>
<feature type="transmembrane region" description="Helical" evidence="2">
    <location>
        <begin position="151"/>
        <end position="171"/>
    </location>
</feature>
<evidence type="ECO:0000256" key="2">
    <source>
        <dbReference type="SAM" id="Phobius"/>
    </source>
</evidence>
<reference evidence="3 4" key="1">
    <citation type="journal article" date="2015" name="Front. Microbiol.">
        <title>Genome sequence of the plant growth promoting endophytic yeast Rhodotorula graminis WP1.</title>
        <authorList>
            <person name="Firrincieli A."/>
            <person name="Otillar R."/>
            <person name="Salamov A."/>
            <person name="Schmutz J."/>
            <person name="Khan Z."/>
            <person name="Redman R.S."/>
            <person name="Fleck N.D."/>
            <person name="Lindquist E."/>
            <person name="Grigoriev I.V."/>
            <person name="Doty S.L."/>
        </authorList>
    </citation>
    <scope>NUCLEOTIDE SEQUENCE [LARGE SCALE GENOMIC DNA]</scope>
    <source>
        <strain evidence="3 4">WP1</strain>
    </source>
</reference>
<dbReference type="OrthoDB" id="10407870at2759"/>
<dbReference type="STRING" id="578459.A0A0N8PZL6"/>
<keyword evidence="2" id="KW-0472">Membrane</keyword>
<protein>
    <submittedName>
        <fullName evidence="3">Uncharacterized protein</fullName>
    </submittedName>
</protein>
<accession>A0A0N8PZL6</accession>
<sequence length="193" mass="21136">MPSTPPPQQHAPATSSSSFLAHFSRSPPSASSPSSSSPPVGSHSTATRPHTRQSAQKRTRSQSTSTTTNDLVGPPPRVPLPPAAIHPPSHQDSRDRHSAYSHVPPGAQLMDPTGLTRIQSKPRRRVGTFEAWRIWYSSLTVGSMFEQWEVIFVHSVVLGLFILLGCALAYFPPHLAHVLERWRYYLSGSSDLA</sequence>